<dbReference type="FunFam" id="3.40.50.720:FF:000033">
    <property type="entry name" value="Adenylyltransferase and sulfurtransferase MOCS3"/>
    <property type="match status" value="1"/>
</dbReference>
<dbReference type="GO" id="GO:0070566">
    <property type="term" value="F:adenylyltransferase activity"/>
    <property type="evidence" value="ECO:0007669"/>
    <property type="project" value="InterPro"/>
</dbReference>
<dbReference type="SUPFAM" id="SSF53613">
    <property type="entry name" value="Ribokinase-like"/>
    <property type="match status" value="1"/>
</dbReference>
<dbReference type="InterPro" id="IPR036873">
    <property type="entry name" value="Rhodanese-like_dom_sf"/>
</dbReference>
<gene>
    <name evidence="19" type="ORF">g.16243</name>
</gene>
<evidence type="ECO:0000256" key="11">
    <source>
        <dbReference type="ARBA" id="ARBA00023150"/>
    </source>
</evidence>
<keyword evidence="3 15" id="KW-0808">Transferase</keyword>
<evidence type="ECO:0000256" key="7">
    <source>
        <dbReference type="ARBA" id="ARBA00022833"/>
    </source>
</evidence>
<keyword evidence="11 15" id="KW-0501">Molybdenum cofactor biosynthesis</keyword>
<feature type="binding site" evidence="15">
    <location>
        <position position="520"/>
    </location>
    <ligand>
        <name>Zn(2+)</name>
        <dbReference type="ChEBI" id="CHEBI:29105"/>
    </ligand>
</feature>
<dbReference type="InterPro" id="IPR029056">
    <property type="entry name" value="Ribokinase-like"/>
</dbReference>
<comment type="cofactor">
    <cofactor evidence="15">
        <name>Zn(2+)</name>
        <dbReference type="ChEBI" id="CHEBI:29105"/>
    </cofactor>
    <text evidence="15">Binds 1 zinc ion per subunit.</text>
</comment>
<dbReference type="SMART" id="SM00450">
    <property type="entry name" value="RHOD"/>
    <property type="match status" value="1"/>
</dbReference>
<dbReference type="EC" id="2.8.1.-" evidence="15"/>
<dbReference type="PROSITE" id="PS50206">
    <property type="entry name" value="RHODANESE_3"/>
    <property type="match status" value="1"/>
</dbReference>
<evidence type="ECO:0000259" key="17">
    <source>
        <dbReference type="PROSITE" id="PS50206"/>
    </source>
</evidence>
<feature type="binding site" evidence="15">
    <location>
        <begin position="475"/>
        <end position="476"/>
    </location>
    <ligand>
        <name>ATP</name>
        <dbReference type="ChEBI" id="CHEBI:30616"/>
    </ligand>
</feature>
<evidence type="ECO:0000256" key="14">
    <source>
        <dbReference type="ARBA" id="ARBA00047472"/>
    </source>
</evidence>
<dbReference type="HAMAP" id="MF_01965">
    <property type="entry name" value="NADHX_dehydratase"/>
    <property type="match status" value="1"/>
</dbReference>
<dbReference type="InterPro" id="IPR028885">
    <property type="entry name" value="MOCS3/Uba4"/>
</dbReference>
<dbReference type="PANTHER" id="PTHR12592">
    <property type="entry name" value="ATP-DEPENDENT (S)-NAD(P)H-HYDRATE DEHYDRATASE FAMILY MEMBER"/>
    <property type="match status" value="1"/>
</dbReference>
<evidence type="ECO:0000256" key="5">
    <source>
        <dbReference type="ARBA" id="ARBA00022723"/>
    </source>
</evidence>
<comment type="similarity">
    <text evidence="16">Belongs to the NnrD/CARKD family.</text>
</comment>
<dbReference type="NCBIfam" id="NF004281">
    <property type="entry name" value="PRK05690.1"/>
    <property type="match status" value="1"/>
</dbReference>
<dbReference type="GO" id="GO:0006777">
    <property type="term" value="P:Mo-molybdopterin cofactor biosynthetic process"/>
    <property type="evidence" value="ECO:0007669"/>
    <property type="project" value="UniProtKB-UniRule"/>
</dbReference>
<feature type="binding site" evidence="16">
    <location>
        <begin position="223"/>
        <end position="227"/>
    </location>
    <ligand>
        <name>ATP</name>
        <dbReference type="ChEBI" id="CHEBI:30616"/>
    </ligand>
</feature>
<dbReference type="NCBIfam" id="TIGR00196">
    <property type="entry name" value="yjeF_cterm"/>
    <property type="match status" value="1"/>
</dbReference>
<dbReference type="GO" id="GO:0016783">
    <property type="term" value="F:sulfurtransferase activity"/>
    <property type="evidence" value="ECO:0007669"/>
    <property type="project" value="UniProtKB-UniRule"/>
</dbReference>
<dbReference type="CDD" id="cd00757">
    <property type="entry name" value="ThiF_MoeB_HesA_family"/>
    <property type="match status" value="1"/>
</dbReference>
<dbReference type="GO" id="GO:0008641">
    <property type="term" value="F:ubiquitin-like modifier activating enzyme activity"/>
    <property type="evidence" value="ECO:0007669"/>
    <property type="project" value="InterPro"/>
</dbReference>
<keyword evidence="19" id="KW-0548">Nucleotidyltransferase</keyword>
<dbReference type="Gene3D" id="3.40.1190.20">
    <property type="match status" value="1"/>
</dbReference>
<dbReference type="GO" id="GO:0047453">
    <property type="term" value="F:ATP-dependent NAD(P)H-hydrate dehydratase activity"/>
    <property type="evidence" value="ECO:0007669"/>
    <property type="project" value="UniProtKB-UniRule"/>
</dbReference>
<evidence type="ECO:0000256" key="13">
    <source>
        <dbReference type="ARBA" id="ARBA00023268"/>
    </source>
</evidence>
<keyword evidence="4 15" id="KW-0819">tRNA processing</keyword>
<feature type="domain" description="YjeF C-terminal" evidence="18">
    <location>
        <begin position="22"/>
        <end position="328"/>
    </location>
</feature>
<dbReference type="InterPro" id="IPR001763">
    <property type="entry name" value="Rhodanese-like_dom"/>
</dbReference>
<evidence type="ECO:0000256" key="12">
    <source>
        <dbReference type="ARBA" id="ARBA00023239"/>
    </source>
</evidence>
<feature type="binding site" evidence="16">
    <location>
        <position position="125"/>
    </location>
    <ligand>
        <name>(6S)-NADPHX</name>
        <dbReference type="ChEBI" id="CHEBI:64076"/>
    </ligand>
</feature>
<comment type="pathway">
    <text evidence="15">tRNA modification; 5-methoxycarbonylmethyl-2-thiouridine-tRNA biosynthesis.</text>
</comment>
<comment type="function">
    <text evidence="15">Plays a central role in 2-thiolation of mcm(5)S(2)U at tRNA wobble positions of cytosolic tRNA(Lys), tRNA(Glu) and tRNA(Gln). Acts by mediating the C-terminal thiocarboxylation of the sulfur carrier URM1. Its N-terminus first activates URM1 as acyl-adenylate (-COAMP), then the persulfide sulfur on the catalytic cysteine is transferred to URM1 to form thiocarboxylation (-COSH) of its C-terminus. The reaction probably involves hydrogen sulfide that is generated from the persulfide intermediate and that acts as nucleophile towards URM1. Subsequently, a transient disulfide bond is formed. Does not use thiosulfate as sulfur donor; NFS1 probably acting as a sulfur donor for thiocarboxylation reactions.</text>
</comment>
<dbReference type="AlphaFoldDB" id="A0A6G1SPY1"/>
<keyword evidence="13 15" id="KW-0511">Multifunctional enzyme</keyword>
<dbReference type="PROSITE" id="PS51383">
    <property type="entry name" value="YJEF_C_3"/>
    <property type="match status" value="1"/>
</dbReference>
<feature type="binding site" evidence="16">
    <location>
        <begin position="178"/>
        <end position="184"/>
    </location>
    <ligand>
        <name>(6S)-NADPHX</name>
        <dbReference type="ChEBI" id="CHEBI:64076"/>
    </ligand>
</feature>
<evidence type="ECO:0000256" key="10">
    <source>
        <dbReference type="ARBA" id="ARBA00023027"/>
    </source>
</evidence>
<evidence type="ECO:0000259" key="18">
    <source>
        <dbReference type="PROSITE" id="PS51383"/>
    </source>
</evidence>
<dbReference type="InterPro" id="IPR035985">
    <property type="entry name" value="Ubiquitin-activating_enz"/>
</dbReference>
<dbReference type="Gene3D" id="3.40.250.10">
    <property type="entry name" value="Rhodanese-like domain"/>
    <property type="match status" value="1"/>
</dbReference>
<evidence type="ECO:0000256" key="1">
    <source>
        <dbReference type="ARBA" id="ARBA00004514"/>
    </source>
</evidence>
<feature type="binding site" evidence="15">
    <location>
        <position position="431"/>
    </location>
    <ligand>
        <name>ATP</name>
        <dbReference type="ChEBI" id="CHEBI:30616"/>
    </ligand>
</feature>
<feature type="binding site" evidence="15">
    <location>
        <position position="407"/>
    </location>
    <ligand>
        <name>ATP</name>
        <dbReference type="ChEBI" id="CHEBI:30616"/>
    </ligand>
</feature>
<dbReference type="InterPro" id="IPR000631">
    <property type="entry name" value="CARKD"/>
</dbReference>
<dbReference type="GO" id="GO:0046496">
    <property type="term" value="P:nicotinamide nucleotide metabolic process"/>
    <property type="evidence" value="ECO:0007669"/>
    <property type="project" value="UniProtKB-UniRule"/>
</dbReference>
<feature type="binding site" evidence="16">
    <location>
        <begin position="245"/>
        <end position="254"/>
    </location>
    <ligand>
        <name>ATP</name>
        <dbReference type="ChEBI" id="CHEBI:30616"/>
    </ligand>
</feature>
<dbReference type="UniPathway" id="UPA00988"/>
<evidence type="ECO:0000313" key="19">
    <source>
        <dbReference type="EMBL" id="MDE51953.1"/>
    </source>
</evidence>
<feature type="binding site" evidence="15">
    <location>
        <position position="592"/>
    </location>
    <ligand>
        <name>Zn(2+)</name>
        <dbReference type="ChEBI" id="CHEBI:29105"/>
    </ligand>
</feature>
<comment type="similarity">
    <text evidence="15">In the N-terminal section; belongs to the HesA/MoeB/ThiF family. UBA4 subfamily.</text>
</comment>
<dbReference type="Pfam" id="PF00899">
    <property type="entry name" value="ThiF"/>
    <property type="match status" value="1"/>
</dbReference>
<evidence type="ECO:0000256" key="4">
    <source>
        <dbReference type="ARBA" id="ARBA00022694"/>
    </source>
</evidence>
<keyword evidence="12 16" id="KW-0456">Lyase</keyword>
<feature type="binding site" evidence="16">
    <location>
        <position position="255"/>
    </location>
    <ligand>
        <name>(6S)-NADPHX</name>
        <dbReference type="ChEBI" id="CHEBI:64076"/>
    </ligand>
</feature>
<evidence type="ECO:0000256" key="15">
    <source>
        <dbReference type="HAMAP-Rule" id="MF_03049"/>
    </source>
</evidence>
<evidence type="ECO:0000256" key="16">
    <source>
        <dbReference type="HAMAP-Rule" id="MF_03157"/>
    </source>
</evidence>
<comment type="catalytic activity">
    <reaction evidence="16">
        <text>(6S)-NADHX + ATP = ADP + phosphate + NADH + H(+)</text>
        <dbReference type="Rhea" id="RHEA:19017"/>
        <dbReference type="ChEBI" id="CHEBI:15378"/>
        <dbReference type="ChEBI" id="CHEBI:30616"/>
        <dbReference type="ChEBI" id="CHEBI:43474"/>
        <dbReference type="ChEBI" id="CHEBI:57945"/>
        <dbReference type="ChEBI" id="CHEBI:64074"/>
        <dbReference type="ChEBI" id="CHEBI:456216"/>
        <dbReference type="EC" id="4.2.1.93"/>
    </reaction>
</comment>
<feature type="active site" description="Cysteine persulfide intermediate; for sulfurtransferase activity" evidence="15">
    <location>
        <position position="701"/>
    </location>
</feature>
<keyword evidence="5 15" id="KW-0479">Metal-binding</keyword>
<dbReference type="GO" id="GO:0110051">
    <property type="term" value="P:metabolite repair"/>
    <property type="evidence" value="ECO:0007669"/>
    <property type="project" value="TreeGrafter"/>
</dbReference>
<organism evidence="19">
    <name type="scientific">Aceria tosichella</name>
    <name type="common">wheat curl mite</name>
    <dbReference type="NCBI Taxonomy" id="561515"/>
    <lineage>
        <taxon>Eukaryota</taxon>
        <taxon>Metazoa</taxon>
        <taxon>Ecdysozoa</taxon>
        <taxon>Arthropoda</taxon>
        <taxon>Chelicerata</taxon>
        <taxon>Arachnida</taxon>
        <taxon>Acari</taxon>
        <taxon>Acariformes</taxon>
        <taxon>Trombidiformes</taxon>
        <taxon>Prostigmata</taxon>
        <taxon>Eupodina</taxon>
        <taxon>Eriophyoidea</taxon>
        <taxon>Eriophyidae</taxon>
        <taxon>Eriophyinae</taxon>
        <taxon>Aceriini</taxon>
        <taxon>Aceria</taxon>
    </lineage>
</organism>
<feature type="binding site" evidence="15">
    <location>
        <begin position="414"/>
        <end position="418"/>
    </location>
    <ligand>
        <name>ATP</name>
        <dbReference type="ChEBI" id="CHEBI:30616"/>
    </ligand>
</feature>
<comment type="catalytic activity">
    <reaction evidence="14 16">
        <text>(6S)-NADPHX + ATP = ADP + phosphate + NADPH + H(+)</text>
        <dbReference type="Rhea" id="RHEA:32231"/>
        <dbReference type="ChEBI" id="CHEBI:15378"/>
        <dbReference type="ChEBI" id="CHEBI:30616"/>
        <dbReference type="ChEBI" id="CHEBI:43474"/>
        <dbReference type="ChEBI" id="CHEBI:57783"/>
        <dbReference type="ChEBI" id="CHEBI:64076"/>
        <dbReference type="ChEBI" id="CHEBI:456216"/>
        <dbReference type="EC" id="4.2.1.93"/>
    </reaction>
</comment>
<keyword evidence="16" id="KW-0597">Phosphoprotein</keyword>
<evidence type="ECO:0000256" key="6">
    <source>
        <dbReference type="ARBA" id="ARBA00022741"/>
    </source>
</evidence>
<reference evidence="19" key="1">
    <citation type="submission" date="2018-10" db="EMBL/GenBank/DDBJ databases">
        <title>Transcriptome assembly of Aceria tosichella (Wheat curl mite) Type 2.</title>
        <authorList>
            <person name="Scully E.D."/>
            <person name="Geib S.M."/>
            <person name="Palmer N.A."/>
            <person name="Gupta A.K."/>
            <person name="Sarath G."/>
            <person name="Tatineni S."/>
        </authorList>
    </citation>
    <scope>NUCLEOTIDE SEQUENCE</scope>
    <source>
        <strain evidence="19">LincolnNE</strain>
    </source>
</reference>
<evidence type="ECO:0000256" key="2">
    <source>
        <dbReference type="ARBA" id="ARBA00022490"/>
    </source>
</evidence>
<dbReference type="GO" id="GO:0005829">
    <property type="term" value="C:cytosol"/>
    <property type="evidence" value="ECO:0007669"/>
    <property type="project" value="UniProtKB-SubCell"/>
</dbReference>
<keyword evidence="2 15" id="KW-0963">Cytoplasm</keyword>
<comment type="function">
    <text evidence="16">Catalyzes the dehydration of the S-form of NAD(P)HX at the expense of ATP, which is converted to ADP. Together with NAD(P)HX epimerase, which catalyzes the epimerization of the S- and R-forms, the enzyme allows the repair of both epimers of NAD(P)HX, a damaged form of NAD(P)H that is a result of enzymatic or heat-dependent hydration.</text>
</comment>
<keyword evidence="6 15" id="KW-0547">Nucleotide-binding</keyword>
<feature type="binding site" evidence="15">
    <location>
        <position position="386"/>
    </location>
    <ligand>
        <name>ATP</name>
        <dbReference type="ChEBI" id="CHEBI:30616"/>
    </ligand>
</feature>
<dbReference type="Pfam" id="PF01256">
    <property type="entry name" value="Carb_kinase"/>
    <property type="match status" value="1"/>
</dbReference>
<dbReference type="GO" id="GO:0046872">
    <property type="term" value="F:metal ion binding"/>
    <property type="evidence" value="ECO:0007669"/>
    <property type="project" value="UniProtKB-KW"/>
</dbReference>
<comment type="subcellular location">
    <subcellularLocation>
        <location evidence="1">Cytoplasm</location>
        <location evidence="1">Cytosol</location>
    </subcellularLocation>
</comment>
<keyword evidence="10 16" id="KW-0520">NAD</keyword>
<dbReference type="SUPFAM" id="SSF69572">
    <property type="entry name" value="Activating enzymes of the ubiquitin-like proteins"/>
    <property type="match status" value="1"/>
</dbReference>
<dbReference type="Gene3D" id="3.40.50.720">
    <property type="entry name" value="NAD(P)-binding Rossmann-like Domain"/>
    <property type="match status" value="1"/>
</dbReference>
<keyword evidence="7 15" id="KW-0862">Zinc</keyword>
<name>A0A6G1SPY1_9ACAR</name>
<evidence type="ECO:0000256" key="9">
    <source>
        <dbReference type="ARBA" id="ARBA00022857"/>
    </source>
</evidence>
<dbReference type="Pfam" id="PF00581">
    <property type="entry name" value="Rhodanese"/>
    <property type="match status" value="1"/>
</dbReference>
<dbReference type="GO" id="GO:0002143">
    <property type="term" value="P:tRNA wobble position uridine thiolation"/>
    <property type="evidence" value="ECO:0007669"/>
    <property type="project" value="InterPro"/>
</dbReference>
<accession>A0A6G1SPY1</accession>
<protein>
    <recommendedName>
        <fullName evidence="15">Adenylyltransferase and sulfurtransferase MOCS3 homolog</fullName>
    </recommendedName>
    <alternativeName>
        <fullName evidence="15">UBA4 homolog</fullName>
    </alternativeName>
    <alternativeName>
        <fullName evidence="15">Ubiquitin-like protein activator 4 homolog</fullName>
    </alternativeName>
    <domain>
        <recommendedName>
            <fullName evidence="15">Adenylyltransferase</fullName>
            <ecNumber evidence="15">2.7.7.-</ecNumber>
        </recommendedName>
    </domain>
    <domain>
        <recommendedName>
            <fullName evidence="15">Sulfurtransferase</fullName>
            <ecNumber evidence="15">2.8.1.-</ecNumber>
        </recommendedName>
    </domain>
</protein>
<dbReference type="InterPro" id="IPR000594">
    <property type="entry name" value="ThiF_NAD_FAD-bd"/>
</dbReference>
<feature type="binding site" evidence="15">
    <location>
        <position position="595"/>
    </location>
    <ligand>
        <name>Zn(2+)</name>
        <dbReference type="ChEBI" id="CHEBI:29105"/>
    </ligand>
</feature>
<dbReference type="HAMAP" id="MF_03049">
    <property type="entry name" value="MOCS3_Uba4"/>
    <property type="match status" value="1"/>
</dbReference>
<feature type="active site" description="Glycyl thioester intermediate; for adenylyltransferase activity" evidence="15">
    <location>
        <position position="534"/>
    </location>
</feature>
<keyword evidence="9" id="KW-0521">NADP</keyword>
<proteinExistence type="inferred from homology"/>
<evidence type="ECO:0000256" key="8">
    <source>
        <dbReference type="ARBA" id="ARBA00022840"/>
    </source>
</evidence>
<dbReference type="PANTHER" id="PTHR12592:SF0">
    <property type="entry name" value="ATP-DEPENDENT (S)-NAD(P)H-HYDRATE DEHYDRATASE"/>
    <property type="match status" value="1"/>
</dbReference>
<sequence>MSSTNNTSLDMQRQATRVLRKIVPWITDSTSSVHRTNHKGVRGRIGIVGGARDYAGAPYFAAMAAMRLGADLAYVICSREASHAIKNYSPDLIVTPLLDCLDEGEFSRETDCLLSRMHALVIGPGLSRDEFLQERARSLFKKANDLMLPIILDADALLMVNDHPALIKSSSNVLLTPNRIELQRLLNSHYAPEEFNLKDMSVDGIQDLVKKYSSDMRVTVLAKGMTDIICDHSPPFQLSTDPSSGSSRRCGGQGDITSGLAGVYIHWINQANNTSDNDKDQLCNKLAWAGYLAAATTRRCNEIAYDEHHDGMLASHMLERIQEAFRGLLNGNTKEATATTGEFEYAGLLSKDEIGRYARQMIMEEFGPQRQANLKKASALIIGAGGLGCPAAVYLGAGGIGCLGVVDDDRVEASNLHRQILHNMEKVGELKTESIKQAVLAINPNVKVVAHSVKMNRHNAVDLVEKYDIIIDCTDNLLTRYMISDACVIAKKPLVSGAALKMDGQLTVYNYDDETPCFRCLFPEPPPPNAVGSCSDNGVLGVLPGIIGVHQALEAMKIAAGLRPAYAGKMLLFDGQLGLFRHATLGKKKPDCGACGKDAKLGRDLIDYEKFCGQVCSVDQKSADLLDPEERITVEQYGDILRSGKKHVLVDVRPREHSNISRFSHALQLPVMFMLQNQDETIKTIRTELSRKETNEIYVVCRRGIASQRGARLIQQLLAEEPDLSGVVVKDIIGGMTSWAKHGDPQNYSCV</sequence>
<dbReference type="EC" id="2.7.7.-" evidence="15"/>
<feature type="domain" description="Rhodanese" evidence="17">
    <location>
        <begin position="643"/>
        <end position="748"/>
    </location>
</feature>
<dbReference type="CDD" id="cd01171">
    <property type="entry name" value="YXKO-related"/>
    <property type="match status" value="1"/>
</dbReference>
<comment type="cofactor">
    <cofactor evidence="16">
        <name>Mg(2+)</name>
        <dbReference type="ChEBI" id="CHEBI:18420"/>
    </cofactor>
</comment>
<dbReference type="GO" id="GO:0005524">
    <property type="term" value="F:ATP binding"/>
    <property type="evidence" value="ECO:0007669"/>
    <property type="project" value="UniProtKB-KW"/>
</dbReference>
<keyword evidence="8 15" id="KW-0067">ATP-binding</keyword>
<evidence type="ECO:0000256" key="3">
    <source>
        <dbReference type="ARBA" id="ARBA00022679"/>
    </source>
</evidence>
<feature type="binding site" evidence="15">
    <location>
        <position position="517"/>
    </location>
    <ligand>
        <name>Zn(2+)</name>
        <dbReference type="ChEBI" id="CHEBI:29105"/>
    </ligand>
</feature>
<dbReference type="EMBL" id="GGYP01007182">
    <property type="protein sequence ID" value="MDE51953.1"/>
    <property type="molecule type" value="Transcribed_RNA"/>
</dbReference>